<name>A0A095X5H2_9FIRM</name>
<dbReference type="AlphaFoldDB" id="A0A095X5H2"/>
<comment type="caution">
    <text evidence="2">The sequence shown here is derived from an EMBL/GenBank/DDBJ whole genome shotgun (WGS) entry which is preliminary data.</text>
</comment>
<evidence type="ECO:0000256" key="1">
    <source>
        <dbReference type="SAM" id="Phobius"/>
    </source>
</evidence>
<evidence type="ECO:0000313" key="2">
    <source>
        <dbReference type="EMBL" id="KGF05290.1"/>
    </source>
</evidence>
<keyword evidence="1" id="KW-0472">Membrane</keyword>
<evidence type="ECO:0000313" key="3">
    <source>
        <dbReference type="Proteomes" id="UP000029579"/>
    </source>
</evidence>
<feature type="transmembrane region" description="Helical" evidence="1">
    <location>
        <begin position="94"/>
        <end position="117"/>
    </location>
</feature>
<dbReference type="EMBL" id="JRMW01000018">
    <property type="protein sequence ID" value="KGF05290.1"/>
    <property type="molecule type" value="Genomic_DNA"/>
</dbReference>
<feature type="transmembrane region" description="Helical" evidence="1">
    <location>
        <begin position="71"/>
        <end position="88"/>
    </location>
</feature>
<evidence type="ECO:0008006" key="4">
    <source>
        <dbReference type="Google" id="ProtNLM"/>
    </source>
</evidence>
<sequence>MKKKDKFSQKDAFNINFDFDDIDFESIGETIKNSVNKAVSSFSKGYKKNLPAAKNPDICEQKPKEKSKSSLLKIGAFIVGSTLFAIGMDTIENWGLGAKMIGLLCLGGAVAAPVLMWKLSSHYKRLAINYSRYRRELGNSTIISIRDLASAVSQTEEETIKDLLYFMKQNYFKQARIVENDSIFILDIPTFKLYKENLGRVPSYEKDQIGPTDDFDTQKASDILTNCGKILMDMEEKAKKISSPSFRSNLAPLFENIKDILSILEKYPDKALALNKFNDFYMPTSSKLVESYQEFEALETTDAKILKSMAEIESSIKTITEAFDKIKVDLISDRAMDIKTDIDTINLVLKQEGLVEGDFKDYE</sequence>
<keyword evidence="1" id="KW-1133">Transmembrane helix</keyword>
<organism evidence="2 3">
    <name type="scientific">Anaerococcus lactolyticus S7-1-13</name>
    <dbReference type="NCBI Taxonomy" id="1284686"/>
    <lineage>
        <taxon>Bacteria</taxon>
        <taxon>Bacillati</taxon>
        <taxon>Bacillota</taxon>
        <taxon>Tissierellia</taxon>
        <taxon>Tissierellales</taxon>
        <taxon>Peptoniphilaceae</taxon>
        <taxon>Anaerococcus</taxon>
    </lineage>
</organism>
<dbReference type="Proteomes" id="UP000029579">
    <property type="component" value="Unassembled WGS sequence"/>
</dbReference>
<dbReference type="OrthoDB" id="9782052at2"/>
<dbReference type="eggNOG" id="COG4915">
    <property type="taxonomic scope" value="Bacteria"/>
</dbReference>
<keyword evidence="1" id="KW-0812">Transmembrane</keyword>
<reference evidence="2 3" key="1">
    <citation type="submission" date="2014-07" db="EMBL/GenBank/DDBJ databases">
        <authorList>
            <person name="McCorrison J."/>
            <person name="Sanka R."/>
            <person name="Torralba M."/>
            <person name="Gillis M."/>
            <person name="Haft D.H."/>
            <person name="Methe B."/>
            <person name="Sutton G."/>
            <person name="Nelson K.E."/>
        </authorList>
    </citation>
    <scope>NUCLEOTIDE SEQUENCE [LARGE SCALE GENOMIC DNA]</scope>
    <source>
        <strain evidence="2 3">S7-1-13</strain>
    </source>
</reference>
<protein>
    <recommendedName>
        <fullName evidence="4">5-bromo-4-chloroindolyl phosphate hydrolysis protein</fullName>
    </recommendedName>
</protein>
<gene>
    <name evidence="2" type="ORF">HMPREF1630_01265</name>
</gene>
<proteinExistence type="predicted"/>
<dbReference type="RefSeq" id="WP_037326313.1">
    <property type="nucleotide sequence ID" value="NZ_JRMW01000018.1"/>
</dbReference>
<accession>A0A095X5H2</accession>